<dbReference type="EMBL" id="JACHMP010000001">
    <property type="protein sequence ID" value="MBB5817617.1"/>
    <property type="molecule type" value="Genomic_DNA"/>
</dbReference>
<organism evidence="1 2">
    <name type="scientific">Streptosporangium becharense</name>
    <dbReference type="NCBI Taxonomy" id="1816182"/>
    <lineage>
        <taxon>Bacteria</taxon>
        <taxon>Bacillati</taxon>
        <taxon>Actinomycetota</taxon>
        <taxon>Actinomycetes</taxon>
        <taxon>Streptosporangiales</taxon>
        <taxon>Streptosporangiaceae</taxon>
        <taxon>Streptosporangium</taxon>
    </lineage>
</organism>
<keyword evidence="2" id="KW-1185">Reference proteome</keyword>
<evidence type="ECO:0000313" key="2">
    <source>
        <dbReference type="Proteomes" id="UP000540685"/>
    </source>
</evidence>
<dbReference type="PRINTS" id="PR01950">
    <property type="entry name" value="LANCSUPER"/>
</dbReference>
<sequence length="446" mass="46939">MSLEPDRSPDREGDSLFGTAAEAARWIRSAAVDDARGRHWRANPDPRGRAAMPDHPLSLYSGAAGIVLFFLELAAVTGDDGYLDDAAAGARYLTATWREQADLSLYHGLAGVMFALAEAGWATGEHAFEIEAVAVGDHIVRSARPIGGAPGWTGDPAQRGDGGIILGLLHAAGILGVPAYREVAVEAGARIAALAVPGHRFGEGACADLPLDAVTPGFLAGTAGTAFLLARLHGLTGERDFLTASRRGADFVRAVSTVTARCALVPHHLPQGRDLHYLGFCSGSAGVARMFCELYRVAGDAADLDWAERLARGVVSSGAPARRTRGYWDSACQCCGTAGLLELFVGLWSVTGRRDHLEFAHTLGENLTGRATRHDGRGARWYQAYRRLRPGEVTADTGYMVGAAGVGAALLHLGAAIHPERAGRLVLPPDNPFPAVPVPGGTLRHS</sequence>
<dbReference type="PRINTS" id="PR01955">
    <property type="entry name" value="LANCFRANKIA"/>
</dbReference>
<evidence type="ECO:0008006" key="3">
    <source>
        <dbReference type="Google" id="ProtNLM"/>
    </source>
</evidence>
<dbReference type="Proteomes" id="UP000540685">
    <property type="component" value="Unassembled WGS sequence"/>
</dbReference>
<gene>
    <name evidence="1" type="ORF">F4562_000679</name>
</gene>
<dbReference type="AlphaFoldDB" id="A0A7W9ME57"/>
<dbReference type="GO" id="GO:0005975">
    <property type="term" value="P:carbohydrate metabolic process"/>
    <property type="evidence" value="ECO:0007669"/>
    <property type="project" value="InterPro"/>
</dbReference>
<dbReference type="InterPro" id="IPR007822">
    <property type="entry name" value="LANC-like"/>
</dbReference>
<dbReference type="GO" id="GO:0031179">
    <property type="term" value="P:peptide modification"/>
    <property type="evidence" value="ECO:0007669"/>
    <property type="project" value="InterPro"/>
</dbReference>
<dbReference type="InterPro" id="IPR012341">
    <property type="entry name" value="6hp_glycosidase-like_sf"/>
</dbReference>
<name>A0A7W9ME57_9ACTN</name>
<dbReference type="Gene3D" id="1.50.10.10">
    <property type="match status" value="3"/>
</dbReference>
<evidence type="ECO:0000313" key="1">
    <source>
        <dbReference type="EMBL" id="MBB5817617.1"/>
    </source>
</evidence>
<comment type="caution">
    <text evidence="1">The sequence shown here is derived from an EMBL/GenBank/DDBJ whole genome shotgun (WGS) entry which is preliminary data.</text>
</comment>
<dbReference type="RefSeq" id="WP_184548623.1">
    <property type="nucleotide sequence ID" value="NZ_JACHMP010000001.1"/>
</dbReference>
<reference evidence="1 2" key="1">
    <citation type="submission" date="2020-08" db="EMBL/GenBank/DDBJ databases">
        <title>Sequencing the genomes of 1000 actinobacteria strains.</title>
        <authorList>
            <person name="Klenk H.-P."/>
        </authorList>
    </citation>
    <scope>NUCLEOTIDE SEQUENCE [LARGE SCALE GENOMIC DNA]</scope>
    <source>
        <strain evidence="1 2">DSM 46887</strain>
    </source>
</reference>
<proteinExistence type="predicted"/>
<dbReference type="SMART" id="SM01260">
    <property type="entry name" value="LANC_like"/>
    <property type="match status" value="1"/>
</dbReference>
<dbReference type="SUPFAM" id="SSF158745">
    <property type="entry name" value="LanC-like"/>
    <property type="match status" value="1"/>
</dbReference>
<accession>A0A7W9ME57</accession>
<protein>
    <recommendedName>
        <fullName evidence="3">Lantibiotic modifying-like protein</fullName>
    </recommendedName>
</protein>
<dbReference type="CDD" id="cd04434">
    <property type="entry name" value="LanC_like"/>
    <property type="match status" value="1"/>
</dbReference>
<dbReference type="Pfam" id="PF05147">
    <property type="entry name" value="LANC_like"/>
    <property type="match status" value="1"/>
</dbReference>